<reference evidence="1 2" key="1">
    <citation type="submission" date="2020-04" db="EMBL/GenBank/DDBJ databases">
        <authorList>
            <person name="Wallbank WR R."/>
            <person name="Pardo Diaz C."/>
            <person name="Kozak K."/>
            <person name="Martin S."/>
            <person name="Jiggins C."/>
            <person name="Moest M."/>
            <person name="Warren A I."/>
            <person name="Byers J.R.P. K."/>
            <person name="Montejo-Kovacevich G."/>
            <person name="Yen C E."/>
        </authorList>
    </citation>
    <scope>NUCLEOTIDE SEQUENCE [LARGE SCALE GENOMIC DNA]</scope>
</reference>
<dbReference type="AlphaFoldDB" id="A0A8S0YZM3"/>
<comment type="caution">
    <text evidence="1">The sequence shown here is derived from an EMBL/GenBank/DDBJ whole genome shotgun (WGS) entry which is preliminary data.</text>
</comment>
<evidence type="ECO:0000313" key="2">
    <source>
        <dbReference type="Proteomes" id="UP000494106"/>
    </source>
</evidence>
<evidence type="ECO:0000313" key="1">
    <source>
        <dbReference type="EMBL" id="CAB3225142.1"/>
    </source>
</evidence>
<keyword evidence="2" id="KW-1185">Reference proteome</keyword>
<accession>A0A8S0YZM3</accession>
<proteinExistence type="predicted"/>
<sequence length="88" mass="9966">MELASTMFKNMPTISKKHSTKSSELICRLASIMRPNDTIKQQPYTPDPKKGMILLIFSLSVFKKKPKPINSIKSPRITTCVILFTIIV</sequence>
<protein>
    <submittedName>
        <fullName evidence="1">Uncharacterized protein</fullName>
    </submittedName>
</protein>
<dbReference type="EMBL" id="CADEBC010000205">
    <property type="protein sequence ID" value="CAB3225142.1"/>
    <property type="molecule type" value="Genomic_DNA"/>
</dbReference>
<dbReference type="Proteomes" id="UP000494106">
    <property type="component" value="Unassembled WGS sequence"/>
</dbReference>
<gene>
    <name evidence="1" type="ORF">APLA_LOCUS2369</name>
</gene>
<name>A0A8S0YZM3_ARCPL</name>
<organism evidence="1 2">
    <name type="scientific">Arctia plantaginis</name>
    <name type="common">Wood tiger moth</name>
    <name type="synonym">Phalaena plantaginis</name>
    <dbReference type="NCBI Taxonomy" id="874455"/>
    <lineage>
        <taxon>Eukaryota</taxon>
        <taxon>Metazoa</taxon>
        <taxon>Ecdysozoa</taxon>
        <taxon>Arthropoda</taxon>
        <taxon>Hexapoda</taxon>
        <taxon>Insecta</taxon>
        <taxon>Pterygota</taxon>
        <taxon>Neoptera</taxon>
        <taxon>Endopterygota</taxon>
        <taxon>Lepidoptera</taxon>
        <taxon>Glossata</taxon>
        <taxon>Ditrysia</taxon>
        <taxon>Noctuoidea</taxon>
        <taxon>Erebidae</taxon>
        <taxon>Arctiinae</taxon>
        <taxon>Arctia</taxon>
    </lineage>
</organism>